<evidence type="ECO:0000259" key="7">
    <source>
        <dbReference type="PROSITE" id="PS50059"/>
    </source>
</evidence>
<keyword evidence="9" id="KW-1185">Reference proteome</keyword>
<feature type="chain" id="PRO_5009111022" description="Peptidyl-prolyl cis-trans isomerase" evidence="6">
    <location>
        <begin position="21"/>
        <end position="278"/>
    </location>
</feature>
<dbReference type="RefSeq" id="WP_070238160.1">
    <property type="nucleotide sequence ID" value="NZ_CP017478.1"/>
</dbReference>
<feature type="domain" description="PPIase FKBP-type" evidence="7">
    <location>
        <begin position="101"/>
        <end position="202"/>
    </location>
</feature>
<feature type="compositionally biased region" description="Acidic residues" evidence="5">
    <location>
        <begin position="214"/>
        <end position="267"/>
    </location>
</feature>
<evidence type="ECO:0000313" key="9">
    <source>
        <dbReference type="Proteomes" id="UP000176050"/>
    </source>
</evidence>
<proteinExistence type="inferred from homology"/>
<feature type="signal peptide" evidence="6">
    <location>
        <begin position="1"/>
        <end position="20"/>
    </location>
</feature>
<dbReference type="STRING" id="1850246.LPB138_03845"/>
<keyword evidence="6" id="KW-0732">Signal</keyword>
<dbReference type="EMBL" id="CP017478">
    <property type="protein sequence ID" value="AOW22001.1"/>
    <property type="molecule type" value="Genomic_DNA"/>
</dbReference>
<evidence type="ECO:0000256" key="3">
    <source>
        <dbReference type="PROSITE-ProRule" id="PRU00277"/>
    </source>
</evidence>
<dbReference type="InterPro" id="IPR046357">
    <property type="entry name" value="PPIase_dom_sf"/>
</dbReference>
<gene>
    <name evidence="8" type="ORF">LPB138_03845</name>
</gene>
<name>A0A1D8PBV1_9FLAO</name>
<sequence>MKIKNLVLTFLLATVIFACKDDNSFTPFDHEAQAVTDDEALVDYLQSHYYDEALDSIKETTDAQASFYSQVETQVVVENEISYKLYYIVSQQGVGYQPSKFDDVLTTYRGELLDGFIFDERNTINVGNPWFNLSAVIKGWSYGFTHFKGGINNSQPNEPLDFSDYSTGFLFIPSGLGYQNAGSGSVPANAPLVFKVGLHFASAADHDSDNVSTNDEDVDGDGDPTNDDTDEDAIPNYADTDDDGDGILTIDEDTDEDGDPTNDDSDGDSIPNYLDSDS</sequence>
<evidence type="ECO:0000256" key="4">
    <source>
        <dbReference type="RuleBase" id="RU003915"/>
    </source>
</evidence>
<dbReference type="Proteomes" id="UP000176050">
    <property type="component" value="Chromosome"/>
</dbReference>
<evidence type="ECO:0000256" key="5">
    <source>
        <dbReference type="SAM" id="MobiDB-lite"/>
    </source>
</evidence>
<protein>
    <recommendedName>
        <fullName evidence="4">Peptidyl-prolyl cis-trans isomerase</fullName>
        <ecNumber evidence="4">5.2.1.8</ecNumber>
    </recommendedName>
</protein>
<accession>A0A1D8PBV1</accession>
<keyword evidence="3 4" id="KW-0413">Isomerase</keyword>
<dbReference type="PROSITE" id="PS50059">
    <property type="entry name" value="FKBP_PPIASE"/>
    <property type="match status" value="1"/>
</dbReference>
<comment type="similarity">
    <text evidence="4">Belongs to the FKBP-type PPIase family.</text>
</comment>
<dbReference type="InterPro" id="IPR001179">
    <property type="entry name" value="PPIase_FKBP_dom"/>
</dbReference>
<dbReference type="Gene3D" id="3.10.50.40">
    <property type="match status" value="1"/>
</dbReference>
<dbReference type="PROSITE" id="PS51257">
    <property type="entry name" value="PROKAR_LIPOPROTEIN"/>
    <property type="match status" value="1"/>
</dbReference>
<keyword evidence="2 3" id="KW-0697">Rotamase</keyword>
<organism evidence="8 9">
    <name type="scientific">Urechidicola croceus</name>
    <dbReference type="NCBI Taxonomy" id="1850246"/>
    <lineage>
        <taxon>Bacteria</taxon>
        <taxon>Pseudomonadati</taxon>
        <taxon>Bacteroidota</taxon>
        <taxon>Flavobacteriia</taxon>
        <taxon>Flavobacteriales</taxon>
        <taxon>Flavobacteriaceae</taxon>
        <taxon>Urechidicola</taxon>
    </lineage>
</organism>
<evidence type="ECO:0000256" key="2">
    <source>
        <dbReference type="ARBA" id="ARBA00023110"/>
    </source>
</evidence>
<dbReference type="EC" id="5.2.1.8" evidence="4"/>
<evidence type="ECO:0000313" key="8">
    <source>
        <dbReference type="EMBL" id="AOW22001.1"/>
    </source>
</evidence>
<dbReference type="SUPFAM" id="SSF54534">
    <property type="entry name" value="FKBP-like"/>
    <property type="match status" value="1"/>
</dbReference>
<evidence type="ECO:0000256" key="6">
    <source>
        <dbReference type="SAM" id="SignalP"/>
    </source>
</evidence>
<dbReference type="AlphaFoldDB" id="A0A1D8PBV1"/>
<comment type="catalytic activity">
    <reaction evidence="1 3 4">
        <text>[protein]-peptidylproline (omega=180) = [protein]-peptidylproline (omega=0)</text>
        <dbReference type="Rhea" id="RHEA:16237"/>
        <dbReference type="Rhea" id="RHEA-COMP:10747"/>
        <dbReference type="Rhea" id="RHEA-COMP:10748"/>
        <dbReference type="ChEBI" id="CHEBI:83833"/>
        <dbReference type="ChEBI" id="CHEBI:83834"/>
        <dbReference type="EC" id="5.2.1.8"/>
    </reaction>
</comment>
<feature type="region of interest" description="Disordered" evidence="5">
    <location>
        <begin position="205"/>
        <end position="278"/>
    </location>
</feature>
<reference evidence="8 9" key="1">
    <citation type="submission" date="2016-10" db="EMBL/GenBank/DDBJ databases">
        <title>Lutibacter sp. LPB0138, isolated from marine gastropod.</title>
        <authorList>
            <person name="Kim E."/>
            <person name="Yi H."/>
        </authorList>
    </citation>
    <scope>NUCLEOTIDE SEQUENCE [LARGE SCALE GENOMIC DNA]</scope>
    <source>
        <strain evidence="8 9">LPB0138</strain>
    </source>
</reference>
<dbReference type="Pfam" id="PF00254">
    <property type="entry name" value="FKBP_C"/>
    <property type="match status" value="1"/>
</dbReference>
<evidence type="ECO:0000256" key="1">
    <source>
        <dbReference type="ARBA" id="ARBA00000971"/>
    </source>
</evidence>
<dbReference type="KEGG" id="lul:LPB138_03845"/>
<dbReference type="OrthoDB" id="1424215at2"/>
<dbReference type="GO" id="GO:0003755">
    <property type="term" value="F:peptidyl-prolyl cis-trans isomerase activity"/>
    <property type="evidence" value="ECO:0007669"/>
    <property type="project" value="UniProtKB-UniRule"/>
</dbReference>